<name>A0AAN8EWU5_9EURO</name>
<protein>
    <submittedName>
        <fullName evidence="2">Uncharacterized protein</fullName>
    </submittedName>
</protein>
<gene>
    <name evidence="2" type="ORF">OHC33_011171</name>
</gene>
<dbReference type="SUPFAM" id="SSF52540">
    <property type="entry name" value="P-loop containing nucleoside triphosphate hydrolases"/>
    <property type="match status" value="1"/>
</dbReference>
<dbReference type="AlphaFoldDB" id="A0AAN8EWU5"/>
<dbReference type="InterPro" id="IPR027417">
    <property type="entry name" value="P-loop_NTPase"/>
</dbReference>
<dbReference type="EMBL" id="JAKLMC020000066">
    <property type="protein sequence ID" value="KAK5947801.1"/>
    <property type="molecule type" value="Genomic_DNA"/>
</dbReference>
<feature type="region of interest" description="Disordered" evidence="1">
    <location>
        <begin position="561"/>
        <end position="587"/>
    </location>
</feature>
<dbReference type="Proteomes" id="UP001316803">
    <property type="component" value="Unassembled WGS sequence"/>
</dbReference>
<dbReference type="Gene3D" id="3.40.50.300">
    <property type="entry name" value="P-loop containing nucleotide triphosphate hydrolases"/>
    <property type="match status" value="1"/>
</dbReference>
<reference evidence="2 3" key="1">
    <citation type="submission" date="2022-12" db="EMBL/GenBank/DDBJ databases">
        <title>Genomic features and morphological characterization of a novel Knufia sp. strain isolated from spacecraft assembly facility.</title>
        <authorList>
            <person name="Teixeira M."/>
            <person name="Chander A.M."/>
            <person name="Stajich J.E."/>
            <person name="Venkateswaran K."/>
        </authorList>
    </citation>
    <scope>NUCLEOTIDE SEQUENCE [LARGE SCALE GENOMIC DNA]</scope>
    <source>
        <strain evidence="2 3">FJI-L2-BK-P2</strain>
    </source>
</reference>
<sequence length="707" mass="78501">MAALFPSVSPASHYDKTDDYLTYRKFLKFVQKGEKSSAEGQPCKDDSHSFRIAPLFTSQVHAFAAKHIEEGGSEAEMVYPQYGLLGSVVDGDKDLPIEKKLVFGNTSEPWSVFICGSQGSGKSHTLSCLLENTLLERSSVSVVKSMATGIVFHYDKFSDVNSGQPCEAAYLCSSGVPVTVLVSPTSAGVMKRRYQNLLDLPGGSSKPKVVPLLLKDDQLSTEIMMTLMAVDDMGERTPLYIASIRQLLRQMILDKPNNPVFDYETFLDRLGQLPLTKDQLAPLSLRLDLLKSVLVDVKKNPHLQTVYDRVWQPQAGSLTIVDLSDSFITESDACALFSISLKLFMGGWQLAPRIIALDEAHKFLRSSVEAQKLTSDLVSVIRQQRHLGSRVLVATQEPTVSGELLDLCNASIVHRFTSPQWYNTLRQHLVAAYGDPNDQGLLREIVELETGEAIVFCPTAILAVNPENGKPNLLRNTYFKLAVRSRVSADGGKSILPPRTHDSNEYMDDDEVIGQGDDVLESIQRTERHRDVSLLAGSKGKDSASELLGDKSLTSARLKATSTKQSVHDETNSVYTTNSSDDGADVLPSGDQRYSAKLATNATGPIAMVYRKRRWTETELEDLIYGQIKLLLGPSPVKDPWPVVVGPAFKALEKKCAVPERFFADNDLGDECRDRRPVDMMKRLLKKYYDHLRVPRERRAAKSWLRD</sequence>
<keyword evidence="3" id="KW-1185">Reference proteome</keyword>
<evidence type="ECO:0000313" key="3">
    <source>
        <dbReference type="Proteomes" id="UP001316803"/>
    </source>
</evidence>
<accession>A0AAN8EWU5</accession>
<organism evidence="2 3">
    <name type="scientific">Knufia fluminis</name>
    <dbReference type="NCBI Taxonomy" id="191047"/>
    <lineage>
        <taxon>Eukaryota</taxon>
        <taxon>Fungi</taxon>
        <taxon>Dikarya</taxon>
        <taxon>Ascomycota</taxon>
        <taxon>Pezizomycotina</taxon>
        <taxon>Eurotiomycetes</taxon>
        <taxon>Chaetothyriomycetidae</taxon>
        <taxon>Chaetothyriales</taxon>
        <taxon>Trichomeriaceae</taxon>
        <taxon>Knufia</taxon>
    </lineage>
</organism>
<feature type="compositionally biased region" description="Polar residues" evidence="1">
    <location>
        <begin position="572"/>
        <end position="581"/>
    </location>
</feature>
<evidence type="ECO:0000313" key="2">
    <source>
        <dbReference type="EMBL" id="KAK5947801.1"/>
    </source>
</evidence>
<comment type="caution">
    <text evidence="2">The sequence shown here is derived from an EMBL/GenBank/DDBJ whole genome shotgun (WGS) entry which is preliminary data.</text>
</comment>
<evidence type="ECO:0000256" key="1">
    <source>
        <dbReference type="SAM" id="MobiDB-lite"/>
    </source>
</evidence>
<proteinExistence type="predicted"/>